<evidence type="ECO:0000313" key="2">
    <source>
        <dbReference type="EMBL" id="MEU6804067.1"/>
    </source>
</evidence>
<sequence length="155" mass="16576">MVEFDAALLPGWMSRGYAGSPPADEQDLSAARVGTGGNEQGGADAAAATATDWALHDDRCRSCHPYRLIDQARPASRRFTQLVIALPTGKGGPFETFPIGAGQVPAYDGQRPALHTSRGQEALFISRSDWAPVLARLLSMPSGEPPLTMRWAFPV</sequence>
<feature type="region of interest" description="Disordered" evidence="1">
    <location>
        <begin position="18"/>
        <end position="43"/>
    </location>
</feature>
<comment type="caution">
    <text evidence="2">The sequence shown here is derived from an EMBL/GenBank/DDBJ whole genome shotgun (WGS) entry which is preliminary data.</text>
</comment>
<name>A0ABV3B3Q4_9ACTN</name>
<dbReference type="RefSeq" id="WP_359698097.1">
    <property type="nucleotide sequence ID" value="NZ_JBEYXT010000121.1"/>
</dbReference>
<dbReference type="Proteomes" id="UP001551189">
    <property type="component" value="Unassembled WGS sequence"/>
</dbReference>
<dbReference type="EMBL" id="JBEYXT010000121">
    <property type="protein sequence ID" value="MEU6804067.1"/>
    <property type="molecule type" value="Genomic_DNA"/>
</dbReference>
<reference evidence="2 3" key="1">
    <citation type="submission" date="2024-06" db="EMBL/GenBank/DDBJ databases">
        <title>The Natural Products Discovery Center: Release of the First 8490 Sequenced Strains for Exploring Actinobacteria Biosynthetic Diversity.</title>
        <authorList>
            <person name="Kalkreuter E."/>
            <person name="Kautsar S.A."/>
            <person name="Yang D."/>
            <person name="Bader C.D."/>
            <person name="Teijaro C.N."/>
            <person name="Fluegel L."/>
            <person name="Davis C.M."/>
            <person name="Simpson J.R."/>
            <person name="Lauterbach L."/>
            <person name="Steele A.D."/>
            <person name="Gui C."/>
            <person name="Meng S."/>
            <person name="Li G."/>
            <person name="Viehrig K."/>
            <person name="Ye F."/>
            <person name="Su P."/>
            <person name="Kiefer A.F."/>
            <person name="Nichols A."/>
            <person name="Cepeda A.J."/>
            <person name="Yan W."/>
            <person name="Fan B."/>
            <person name="Jiang Y."/>
            <person name="Adhikari A."/>
            <person name="Zheng C.-J."/>
            <person name="Schuster L."/>
            <person name="Cowan T.M."/>
            <person name="Smanski M.J."/>
            <person name="Chevrette M.G."/>
            <person name="De Carvalho L.P.S."/>
            <person name="Shen B."/>
        </authorList>
    </citation>
    <scope>NUCLEOTIDE SEQUENCE [LARGE SCALE GENOMIC DNA]</scope>
    <source>
        <strain evidence="2 3">NPDC046851</strain>
    </source>
</reference>
<gene>
    <name evidence="2" type="ORF">ABZ931_24110</name>
</gene>
<evidence type="ECO:0000256" key="1">
    <source>
        <dbReference type="SAM" id="MobiDB-lite"/>
    </source>
</evidence>
<organism evidence="2 3">
    <name type="scientific">Streptomyces neyagawaensis</name>
    <dbReference type="NCBI Taxonomy" id="42238"/>
    <lineage>
        <taxon>Bacteria</taxon>
        <taxon>Bacillati</taxon>
        <taxon>Actinomycetota</taxon>
        <taxon>Actinomycetes</taxon>
        <taxon>Kitasatosporales</taxon>
        <taxon>Streptomycetaceae</taxon>
        <taxon>Streptomyces</taxon>
    </lineage>
</organism>
<protein>
    <submittedName>
        <fullName evidence="2">Uncharacterized protein</fullName>
    </submittedName>
</protein>
<evidence type="ECO:0000313" key="3">
    <source>
        <dbReference type="Proteomes" id="UP001551189"/>
    </source>
</evidence>
<keyword evidence="3" id="KW-1185">Reference proteome</keyword>
<proteinExistence type="predicted"/>
<accession>A0ABV3B3Q4</accession>